<reference evidence="7 8" key="1">
    <citation type="submission" date="2019-01" db="EMBL/GenBank/DDBJ databases">
        <title>Sequencing of cultivated peanut Arachis hypogaea provides insights into genome evolution and oil improvement.</title>
        <authorList>
            <person name="Chen X."/>
        </authorList>
    </citation>
    <scope>NUCLEOTIDE SEQUENCE [LARGE SCALE GENOMIC DNA]</scope>
    <source>
        <strain evidence="8">cv. Fuhuasheng</strain>
        <tissue evidence="7">Leaves</tissue>
    </source>
</reference>
<keyword evidence="3" id="KW-0328">Glycosyltransferase</keyword>
<dbReference type="GO" id="GO:0016757">
    <property type="term" value="F:glycosyltransferase activity"/>
    <property type="evidence" value="ECO:0007669"/>
    <property type="project" value="UniProtKB-KW"/>
</dbReference>
<dbReference type="InterPro" id="IPR004263">
    <property type="entry name" value="Exostosin"/>
</dbReference>
<evidence type="ECO:0000313" key="8">
    <source>
        <dbReference type="Proteomes" id="UP000289738"/>
    </source>
</evidence>
<keyword evidence="8" id="KW-1185">Reference proteome</keyword>
<evidence type="ECO:0000256" key="5">
    <source>
        <dbReference type="ARBA" id="ARBA00023034"/>
    </source>
</evidence>
<keyword evidence="4" id="KW-0735">Signal-anchor</keyword>
<dbReference type="AlphaFoldDB" id="A0A444YV38"/>
<keyword evidence="5" id="KW-0333">Golgi apparatus</keyword>
<dbReference type="Gramene" id="arahy.Tifrunner.gnm2.ann2.Ah16g484700.1">
    <property type="protein sequence ID" value="arahy.Tifrunner.gnm2.ann2.Ah16g484700.1-CDS"/>
    <property type="gene ID" value="arahy.Tifrunner.gnm2.ann2.Ah16g484700"/>
</dbReference>
<evidence type="ECO:0000256" key="1">
    <source>
        <dbReference type="ARBA" id="ARBA00004323"/>
    </source>
</evidence>
<comment type="subcellular location">
    <subcellularLocation>
        <location evidence="1">Golgi apparatus membrane</location>
        <topology evidence="1">Single-pass type II membrane protein</topology>
    </subcellularLocation>
</comment>
<evidence type="ECO:0000313" key="7">
    <source>
        <dbReference type="EMBL" id="RYR05793.1"/>
    </source>
</evidence>
<comment type="similarity">
    <text evidence="2">Belongs to the glycosyltransferase 47 family.</text>
</comment>
<evidence type="ECO:0000256" key="3">
    <source>
        <dbReference type="ARBA" id="ARBA00022676"/>
    </source>
</evidence>
<dbReference type="OrthoDB" id="1924787at2759"/>
<keyword evidence="4" id="KW-0812">Transmembrane</keyword>
<evidence type="ECO:0000256" key="2">
    <source>
        <dbReference type="ARBA" id="ARBA00010271"/>
    </source>
</evidence>
<keyword evidence="3" id="KW-0808">Transferase</keyword>
<dbReference type="Pfam" id="PF03016">
    <property type="entry name" value="Exostosin_GT47"/>
    <property type="match status" value="1"/>
</dbReference>
<name>A0A444YV38_ARAHY</name>
<gene>
    <name evidence="7" type="ORF">Ahy_B06g085605</name>
</gene>
<dbReference type="Proteomes" id="UP000289738">
    <property type="component" value="Chromosome B06"/>
</dbReference>
<evidence type="ECO:0000256" key="4">
    <source>
        <dbReference type="ARBA" id="ARBA00022968"/>
    </source>
</evidence>
<dbReference type="PANTHER" id="PTHR11062:SF337">
    <property type="entry name" value="OS04G0109900 PROTEIN"/>
    <property type="match status" value="1"/>
</dbReference>
<protein>
    <recommendedName>
        <fullName evidence="6">Exostosin GT47 domain-containing protein</fullName>
    </recommendedName>
</protein>
<proteinExistence type="inferred from homology"/>
<dbReference type="PANTHER" id="PTHR11062">
    <property type="entry name" value="EXOSTOSIN HEPARAN SULFATE GLYCOSYLTRANSFERASE -RELATED"/>
    <property type="match status" value="1"/>
</dbReference>
<dbReference type="InterPro" id="IPR040911">
    <property type="entry name" value="Exostosin_GT47"/>
</dbReference>
<dbReference type="STRING" id="3818.A0A444YV38"/>
<sequence length="497" mass="56877">MNIRCSFFFAAPLSLLAFFFLILLILHGHFFQFVTTFSAASTTGFSVPTDRLRTKFFGENHPHFAVGATGVIHQKNTAERTATRRVRKVEEELAGARASIRKAAAAASDEDIERSNCTFATTVGNGDGGFDDGGDHYIPAGDVYRNSRLFYRSYLEMEKMFKIYVYQDGELPITHDGPCKDIYSIEGRFIQELEHGVRGGKFRTHDPNLAHVYFFPFSVTWMVKYLYTPLSYNLTPLKQFVSDYVRVVSTKYPFWNRTLGADHFMLACHDWAPHASKGNPSLYHNSIRVLCNANTSEGFKPRKDVSLPEIHLYGGEVSPKLLSPPKDNTPRSYLAFFAGGEHGPIRPILLHHWKNLNNNNDDDLIRVYEYLPKGMDYYSFLLNSKFCLCPSGHEVASPRIVESIYAECVPVIISEGYVLPFSDVLRWEAFSVQMDVSDIPRLKDVLSAIPEERYWKLKEGVRAVRRHFTLNQPAKRYDAFHMILHSIWLRRLNIELN</sequence>
<organism evidence="7 8">
    <name type="scientific">Arachis hypogaea</name>
    <name type="common">Peanut</name>
    <dbReference type="NCBI Taxonomy" id="3818"/>
    <lineage>
        <taxon>Eukaryota</taxon>
        <taxon>Viridiplantae</taxon>
        <taxon>Streptophyta</taxon>
        <taxon>Embryophyta</taxon>
        <taxon>Tracheophyta</taxon>
        <taxon>Spermatophyta</taxon>
        <taxon>Magnoliopsida</taxon>
        <taxon>eudicotyledons</taxon>
        <taxon>Gunneridae</taxon>
        <taxon>Pentapetalae</taxon>
        <taxon>rosids</taxon>
        <taxon>fabids</taxon>
        <taxon>Fabales</taxon>
        <taxon>Fabaceae</taxon>
        <taxon>Papilionoideae</taxon>
        <taxon>50 kb inversion clade</taxon>
        <taxon>dalbergioids sensu lato</taxon>
        <taxon>Dalbergieae</taxon>
        <taxon>Pterocarpus clade</taxon>
        <taxon>Arachis</taxon>
    </lineage>
</organism>
<feature type="domain" description="Exostosin GT47" evidence="6">
    <location>
        <begin position="158"/>
        <end position="448"/>
    </location>
</feature>
<dbReference type="GO" id="GO:0000139">
    <property type="term" value="C:Golgi membrane"/>
    <property type="evidence" value="ECO:0007669"/>
    <property type="project" value="UniProtKB-SubCell"/>
</dbReference>
<comment type="caution">
    <text evidence="7">The sequence shown here is derived from an EMBL/GenBank/DDBJ whole genome shotgun (WGS) entry which is preliminary data.</text>
</comment>
<accession>A0A444YV38</accession>
<dbReference type="EMBL" id="SDMP01000016">
    <property type="protein sequence ID" value="RYR05793.1"/>
    <property type="molecule type" value="Genomic_DNA"/>
</dbReference>
<evidence type="ECO:0000259" key="6">
    <source>
        <dbReference type="Pfam" id="PF03016"/>
    </source>
</evidence>